<comment type="caution">
    <text evidence="3">The sequence shown here is derived from an EMBL/GenBank/DDBJ whole genome shotgun (WGS) entry which is preliminary data.</text>
</comment>
<evidence type="ECO:0000256" key="1">
    <source>
        <dbReference type="SAM" id="MobiDB-lite"/>
    </source>
</evidence>
<evidence type="ECO:0000313" key="3">
    <source>
        <dbReference type="EMBL" id="KAH0893746.1"/>
    </source>
</evidence>
<name>A0ABQ8AMJ8_BRANA</name>
<feature type="compositionally biased region" description="Low complexity" evidence="1">
    <location>
        <begin position="194"/>
        <end position="209"/>
    </location>
</feature>
<evidence type="ECO:0008006" key="5">
    <source>
        <dbReference type="Google" id="ProtNLM"/>
    </source>
</evidence>
<feature type="region of interest" description="Disordered" evidence="1">
    <location>
        <begin position="188"/>
        <end position="210"/>
    </location>
</feature>
<accession>A0ABQ8AMJ8</accession>
<keyword evidence="2" id="KW-1133">Transmembrane helix</keyword>
<keyword evidence="4" id="KW-1185">Reference proteome</keyword>
<keyword evidence="2" id="KW-0812">Transmembrane</keyword>
<reference evidence="3 4" key="1">
    <citation type="submission" date="2021-05" db="EMBL/GenBank/DDBJ databases">
        <title>Genome Assembly of Synthetic Allotetraploid Brassica napus Reveals Homoeologous Exchanges between Subgenomes.</title>
        <authorList>
            <person name="Davis J.T."/>
        </authorList>
    </citation>
    <scope>NUCLEOTIDE SEQUENCE [LARGE SCALE GENOMIC DNA]</scope>
    <source>
        <strain evidence="4">cv. Da-Ae</strain>
        <tissue evidence="3">Seedling</tissue>
    </source>
</reference>
<evidence type="ECO:0000256" key="2">
    <source>
        <dbReference type="SAM" id="Phobius"/>
    </source>
</evidence>
<feature type="transmembrane region" description="Helical" evidence="2">
    <location>
        <begin position="717"/>
        <end position="745"/>
    </location>
</feature>
<dbReference type="EMBL" id="JAGKQM010000013">
    <property type="protein sequence ID" value="KAH0893746.1"/>
    <property type="molecule type" value="Genomic_DNA"/>
</dbReference>
<dbReference type="Proteomes" id="UP000824890">
    <property type="component" value="Unassembled WGS sequence"/>
</dbReference>
<gene>
    <name evidence="3" type="ORF">HID58_056175</name>
</gene>
<organism evidence="3 4">
    <name type="scientific">Brassica napus</name>
    <name type="common">Rape</name>
    <dbReference type="NCBI Taxonomy" id="3708"/>
    <lineage>
        <taxon>Eukaryota</taxon>
        <taxon>Viridiplantae</taxon>
        <taxon>Streptophyta</taxon>
        <taxon>Embryophyta</taxon>
        <taxon>Tracheophyta</taxon>
        <taxon>Spermatophyta</taxon>
        <taxon>Magnoliopsida</taxon>
        <taxon>eudicotyledons</taxon>
        <taxon>Gunneridae</taxon>
        <taxon>Pentapetalae</taxon>
        <taxon>rosids</taxon>
        <taxon>malvids</taxon>
        <taxon>Brassicales</taxon>
        <taxon>Brassicaceae</taxon>
        <taxon>Brassiceae</taxon>
        <taxon>Brassica</taxon>
    </lineage>
</organism>
<keyword evidence="2" id="KW-0472">Membrane</keyword>
<protein>
    <recommendedName>
        <fullName evidence="5">RNase H type-1 domain-containing protein</fullName>
    </recommendedName>
</protein>
<sequence>MKILWLVATDVLLINQDKKKRPSSLPGTDIEAPFRSSFSDAGGVEARRRRLYSSSSSPLFILCSSSVSSFVVIKLSSLFRTGMCLFSKEIRSPCSSFTSSRLHRNLDDSVTSRSRVVCQEALKMIFISSNIELQIYGLKLVSLRTYKCTGSTQSVGELTGSVRLSPVATIPRLTVATAPPLTVDAELTRSGRLSSTASPSPPTETTSPPIHLARELDCSDGIKPPPPDAQRLSPNADSSSIMFFKFVDLSALSSSFIIFRVTVKVKAIPVSDLSMGLRFGLGFSESSGYRYGNIGVLPLSLTSAHIPPLNISFNYLNRSLFLLWNEDVLLFLMLFLPQFRDVTGFVGFFIKLYLPQYEDITLWCTSLLSWQWWSSSQLSDFIKHGFVASVFVAVRSPTVHVKILPTDLVNGMWFKAFKIGGFGWSIYGKGEARDSQGYSISLSAGSSLANEAGKMIEALQSAKTRSLSSLQLTLDSIVLFSAMRSWLDMIKITGLLFRNLVTLFSPLSCTFNKCAATCFVVAFTMKRVTISHVLVPPPHCVFASPNRKEALRVHLARELDCSDGIKPPPPDAQRLSPNADSSSIMFFKFVDLSALSSSFIIFRVTVKVKAIPVSDLSTGLQFGLGFSESSGYRYGNIGVLPLSLTSSHIPPLNISFNYLNRSLFLLWNEDVLLFLMLFLPQFGDVAGFVGFFIKLYLPQYEDITLWCTSFLPKYEVIWTFAFVVLVSIISDFIKHGFVASVFVAVRSPTVHVKILPTDLVNGMWFKAFKIGGFGWSIYGKGEARDSQGSSISLSAGSSLANEAGKMIEALQSAKTRSLSSLQLTLDSIVLFSAMRSWLDMIKFTGLLFRNLVTLFTPLSCTFNK</sequence>
<feature type="transmembrane region" description="Helical" evidence="2">
    <location>
        <begin position="671"/>
        <end position="697"/>
    </location>
</feature>
<evidence type="ECO:0000313" key="4">
    <source>
        <dbReference type="Proteomes" id="UP000824890"/>
    </source>
</evidence>
<proteinExistence type="predicted"/>